<dbReference type="SUPFAM" id="SSF53686">
    <property type="entry name" value="Tryptophan synthase beta subunit-like PLP-dependent enzymes"/>
    <property type="match status" value="1"/>
</dbReference>
<keyword evidence="5" id="KW-1185">Reference proteome</keyword>
<evidence type="ECO:0000313" key="4">
    <source>
        <dbReference type="EMBL" id="MFC4858009.1"/>
    </source>
</evidence>
<comment type="caution">
    <text evidence="4">The sequence shown here is derived from an EMBL/GenBank/DDBJ whole genome shotgun (WGS) entry which is preliminary data.</text>
</comment>
<dbReference type="Pfam" id="PF00291">
    <property type="entry name" value="PALP"/>
    <property type="match status" value="1"/>
</dbReference>
<dbReference type="InterPro" id="IPR036052">
    <property type="entry name" value="TrpB-like_PALP_sf"/>
</dbReference>
<dbReference type="RefSeq" id="WP_378060159.1">
    <property type="nucleotide sequence ID" value="NZ_JBHSIS010000022.1"/>
</dbReference>
<evidence type="ECO:0000259" key="3">
    <source>
        <dbReference type="Pfam" id="PF00291"/>
    </source>
</evidence>
<evidence type="ECO:0000256" key="1">
    <source>
        <dbReference type="ARBA" id="ARBA00001933"/>
    </source>
</evidence>
<comment type="cofactor">
    <cofactor evidence="1">
        <name>pyridoxal 5'-phosphate</name>
        <dbReference type="ChEBI" id="CHEBI:597326"/>
    </cofactor>
</comment>
<evidence type="ECO:0000256" key="2">
    <source>
        <dbReference type="ARBA" id="ARBA00022898"/>
    </source>
</evidence>
<dbReference type="InterPro" id="IPR050214">
    <property type="entry name" value="Cys_Synth/Cystath_Beta-Synth"/>
</dbReference>
<protein>
    <submittedName>
        <fullName evidence="4">Pyridoxal-phosphate dependent enzyme</fullName>
    </submittedName>
</protein>
<feature type="domain" description="Tryptophan synthase beta chain-like PALP" evidence="3">
    <location>
        <begin position="2"/>
        <end position="126"/>
    </location>
</feature>
<proteinExistence type="predicted"/>
<keyword evidence="2" id="KW-0663">Pyridoxal phosphate</keyword>
<accession>A0ABV9SDQ6</accession>
<dbReference type="EMBL" id="JBHSIS010000022">
    <property type="protein sequence ID" value="MFC4858009.1"/>
    <property type="molecule type" value="Genomic_DNA"/>
</dbReference>
<evidence type="ECO:0000313" key="5">
    <source>
        <dbReference type="Proteomes" id="UP001595859"/>
    </source>
</evidence>
<name>A0ABV9SDQ6_9PSEU</name>
<dbReference type="InterPro" id="IPR001926">
    <property type="entry name" value="TrpB-like_PALP"/>
</dbReference>
<sequence length="156" mass="16557">MGAGTGTTATTLGRHIRKNGLPTKLAVADPENSAYFPAWASGARDYGTGMPSRIPGIGRPRVEPGFRPGVVDLVIPVPDAASIAALQWLHAHDINAGPATGTGLWAIHHLTTKTNEPGPIVTVLTDSGDPYRTTHLNQTWLHQKGLDPTPYAAKLW</sequence>
<organism evidence="4 5">
    <name type="scientific">Actinophytocola glycyrrhizae</name>
    <dbReference type="NCBI Taxonomy" id="2044873"/>
    <lineage>
        <taxon>Bacteria</taxon>
        <taxon>Bacillati</taxon>
        <taxon>Actinomycetota</taxon>
        <taxon>Actinomycetes</taxon>
        <taxon>Pseudonocardiales</taxon>
        <taxon>Pseudonocardiaceae</taxon>
    </lineage>
</organism>
<gene>
    <name evidence="4" type="ORF">ACFPCV_31300</name>
</gene>
<reference evidence="5" key="1">
    <citation type="journal article" date="2019" name="Int. J. Syst. Evol. Microbiol.">
        <title>The Global Catalogue of Microorganisms (GCM) 10K type strain sequencing project: providing services to taxonomists for standard genome sequencing and annotation.</title>
        <authorList>
            <consortium name="The Broad Institute Genomics Platform"/>
            <consortium name="The Broad Institute Genome Sequencing Center for Infectious Disease"/>
            <person name="Wu L."/>
            <person name="Ma J."/>
        </authorList>
    </citation>
    <scope>NUCLEOTIDE SEQUENCE [LARGE SCALE GENOMIC DNA]</scope>
    <source>
        <strain evidence="5">ZS-22-S1</strain>
    </source>
</reference>
<dbReference type="Gene3D" id="3.40.50.1100">
    <property type="match status" value="1"/>
</dbReference>
<dbReference type="Proteomes" id="UP001595859">
    <property type="component" value="Unassembled WGS sequence"/>
</dbReference>
<dbReference type="PANTHER" id="PTHR10314">
    <property type="entry name" value="CYSTATHIONINE BETA-SYNTHASE"/>
    <property type="match status" value="1"/>
</dbReference>